<dbReference type="Proteomes" id="UP000215896">
    <property type="component" value="Unassembled WGS sequence"/>
</dbReference>
<sequence length="202" mass="21227">MAEAGTQNGGRRAQILTAAREIVAEEGLSGITVRAVAARAGIGASTLRHYFPSQAALHTAVTRELFAVTVTDDFIGDTALPPRERLLRSLGQYLPPDQGSPQEFARMLVRTYAGVIAAEEAGGDVPAGGILGNAYAWSHETIMRWLRVLADEGALRAEPSPAIAIALMGLLNGLLLDLAVGGIEPEGVDQGMAAMITLLLEE</sequence>
<dbReference type="Gene3D" id="1.10.357.10">
    <property type="entry name" value="Tetracycline Repressor, domain 2"/>
    <property type="match status" value="1"/>
</dbReference>
<protein>
    <recommendedName>
        <fullName evidence="3">HTH tetR-type domain-containing protein</fullName>
    </recommendedName>
</protein>
<keyword evidence="5" id="KW-1185">Reference proteome</keyword>
<dbReference type="GO" id="GO:0003700">
    <property type="term" value="F:DNA-binding transcription factor activity"/>
    <property type="evidence" value="ECO:0007669"/>
    <property type="project" value="TreeGrafter"/>
</dbReference>
<comment type="caution">
    <text evidence="4">The sequence shown here is derived from an EMBL/GenBank/DDBJ whole genome shotgun (WGS) entry which is preliminary data.</text>
</comment>
<evidence type="ECO:0000259" key="3">
    <source>
        <dbReference type="PROSITE" id="PS50977"/>
    </source>
</evidence>
<evidence type="ECO:0000256" key="2">
    <source>
        <dbReference type="PROSITE-ProRule" id="PRU00335"/>
    </source>
</evidence>
<dbReference type="RefSeq" id="WP_094404516.1">
    <property type="nucleotide sequence ID" value="NZ_NMVN01000003.1"/>
</dbReference>
<dbReference type="PROSITE" id="PS50977">
    <property type="entry name" value="HTH_TETR_2"/>
    <property type="match status" value="1"/>
</dbReference>
<dbReference type="PANTHER" id="PTHR30055:SF228">
    <property type="entry name" value="TRANSCRIPTIONAL REGULATOR-RELATED"/>
    <property type="match status" value="1"/>
</dbReference>
<dbReference type="AlphaFoldDB" id="A0A255GWF6"/>
<dbReference type="InterPro" id="IPR001647">
    <property type="entry name" value="HTH_TetR"/>
</dbReference>
<dbReference type="SUPFAM" id="SSF46689">
    <property type="entry name" value="Homeodomain-like"/>
    <property type="match status" value="1"/>
</dbReference>
<dbReference type="OrthoDB" id="9816296at2"/>
<dbReference type="Pfam" id="PF00440">
    <property type="entry name" value="TetR_N"/>
    <property type="match status" value="1"/>
</dbReference>
<dbReference type="PRINTS" id="PR00455">
    <property type="entry name" value="HTHTETR"/>
</dbReference>
<dbReference type="EMBL" id="NMVO01000001">
    <property type="protein sequence ID" value="OYO17744.1"/>
    <property type="molecule type" value="Genomic_DNA"/>
</dbReference>
<feature type="DNA-binding region" description="H-T-H motif" evidence="2">
    <location>
        <begin position="32"/>
        <end position="51"/>
    </location>
</feature>
<keyword evidence="1 2" id="KW-0238">DNA-binding</keyword>
<name>A0A255GWF6_9ACTN</name>
<evidence type="ECO:0000256" key="1">
    <source>
        <dbReference type="ARBA" id="ARBA00023125"/>
    </source>
</evidence>
<proteinExistence type="predicted"/>
<accession>A0A255GWF6</accession>
<gene>
    <name evidence="4" type="ORF">CGZ94_02345</name>
</gene>
<evidence type="ECO:0000313" key="5">
    <source>
        <dbReference type="Proteomes" id="UP000215896"/>
    </source>
</evidence>
<evidence type="ECO:0000313" key="4">
    <source>
        <dbReference type="EMBL" id="OYO17744.1"/>
    </source>
</evidence>
<feature type="domain" description="HTH tetR-type" evidence="3">
    <location>
        <begin position="9"/>
        <end position="69"/>
    </location>
</feature>
<dbReference type="PANTHER" id="PTHR30055">
    <property type="entry name" value="HTH-TYPE TRANSCRIPTIONAL REGULATOR RUTR"/>
    <property type="match status" value="1"/>
</dbReference>
<dbReference type="InterPro" id="IPR009057">
    <property type="entry name" value="Homeodomain-like_sf"/>
</dbReference>
<dbReference type="GO" id="GO:0000976">
    <property type="term" value="F:transcription cis-regulatory region binding"/>
    <property type="evidence" value="ECO:0007669"/>
    <property type="project" value="TreeGrafter"/>
</dbReference>
<organism evidence="4 5">
    <name type="scientific">Enemella evansiae</name>
    <dbReference type="NCBI Taxonomy" id="2016499"/>
    <lineage>
        <taxon>Bacteria</taxon>
        <taxon>Bacillati</taxon>
        <taxon>Actinomycetota</taxon>
        <taxon>Actinomycetes</taxon>
        <taxon>Propionibacteriales</taxon>
        <taxon>Propionibacteriaceae</taxon>
        <taxon>Enemella</taxon>
    </lineage>
</organism>
<reference evidence="4 5" key="1">
    <citation type="submission" date="2017-07" db="EMBL/GenBank/DDBJ databases">
        <title>Draft whole genome sequences of clinical Proprionibacteriaceae strains.</title>
        <authorList>
            <person name="Bernier A.-M."/>
            <person name="Bernard K."/>
            <person name="Domingo M.-C."/>
        </authorList>
    </citation>
    <scope>NUCLEOTIDE SEQUENCE [LARGE SCALE GENOMIC DNA]</scope>
    <source>
        <strain evidence="4 5">NML 030167</strain>
    </source>
</reference>
<dbReference type="InterPro" id="IPR050109">
    <property type="entry name" value="HTH-type_TetR-like_transc_reg"/>
</dbReference>
<dbReference type="InterPro" id="IPR036271">
    <property type="entry name" value="Tet_transcr_reg_TetR-rel_C_sf"/>
</dbReference>
<dbReference type="SUPFAM" id="SSF48498">
    <property type="entry name" value="Tetracyclin repressor-like, C-terminal domain"/>
    <property type="match status" value="1"/>
</dbReference>